<dbReference type="GO" id="GO:0016787">
    <property type="term" value="F:hydrolase activity"/>
    <property type="evidence" value="ECO:0007669"/>
    <property type="project" value="UniProtKB-KW"/>
</dbReference>
<gene>
    <name evidence="4" type="ORF">RF55_11992</name>
</gene>
<dbReference type="InterPro" id="IPR012337">
    <property type="entry name" value="RNaseH-like_sf"/>
</dbReference>
<dbReference type="GO" id="GO:0046872">
    <property type="term" value="F:metal ion binding"/>
    <property type="evidence" value="ECO:0007669"/>
    <property type="project" value="UniProtKB-KW"/>
</dbReference>
<evidence type="ECO:0000313" key="5">
    <source>
        <dbReference type="Proteomes" id="UP000036403"/>
    </source>
</evidence>
<keyword evidence="2" id="KW-0378">Hydrolase</keyword>
<dbReference type="Pfam" id="PF07727">
    <property type="entry name" value="RVT_2"/>
    <property type="match status" value="1"/>
</dbReference>
<dbReference type="PANTHER" id="PTHR42648:SF28">
    <property type="entry name" value="TRANSPOSON-ENCODED PROTEIN WITH RIBONUCLEASE H-LIKE AND RETROVIRUS ZINC FINGER-LIKE DOMAINS"/>
    <property type="match status" value="1"/>
</dbReference>
<protein>
    <submittedName>
        <fullName evidence="4">Retrotransposon ty1-copia subclass</fullName>
    </submittedName>
</protein>
<dbReference type="STRING" id="67767.A0A0J7N739"/>
<sequence length="233" mass="26581">MMRAPFPATSENRTKELLEIVHSDLCGPMQMESKGGTNYFITFIDDHSKWCEKIEVTRDVRFSQNHKDLPNIVFENFAPEDITIQREDSDTSNIANEEVKIEIKPIGNNRDILLNDNAVDHNAETEVNSRREPVTPGLYLVLRNKYKPDRTLERRKARIVTQEFAQRSGIHFNQTFASVARLSSIRLLVALASSHGMAMRQLDVATTYLNGSIEEEIFMEPSQSLTKSLNVIV</sequence>
<accession>A0A0J7N739</accession>
<organism evidence="4 5">
    <name type="scientific">Lasius niger</name>
    <name type="common">Black garden ant</name>
    <dbReference type="NCBI Taxonomy" id="67767"/>
    <lineage>
        <taxon>Eukaryota</taxon>
        <taxon>Metazoa</taxon>
        <taxon>Ecdysozoa</taxon>
        <taxon>Arthropoda</taxon>
        <taxon>Hexapoda</taxon>
        <taxon>Insecta</taxon>
        <taxon>Pterygota</taxon>
        <taxon>Neoptera</taxon>
        <taxon>Endopterygota</taxon>
        <taxon>Hymenoptera</taxon>
        <taxon>Apocrita</taxon>
        <taxon>Aculeata</taxon>
        <taxon>Formicoidea</taxon>
        <taxon>Formicidae</taxon>
        <taxon>Formicinae</taxon>
        <taxon>Lasius</taxon>
        <taxon>Lasius</taxon>
    </lineage>
</organism>
<evidence type="ECO:0000256" key="2">
    <source>
        <dbReference type="ARBA" id="ARBA00022801"/>
    </source>
</evidence>
<keyword evidence="1" id="KW-0479">Metal-binding</keyword>
<dbReference type="Gene3D" id="3.30.420.10">
    <property type="entry name" value="Ribonuclease H-like superfamily/Ribonuclease H"/>
    <property type="match status" value="1"/>
</dbReference>
<feature type="domain" description="Reverse transcriptase Ty1/copia-type" evidence="3">
    <location>
        <begin position="148"/>
        <end position="222"/>
    </location>
</feature>
<dbReference type="InterPro" id="IPR013103">
    <property type="entry name" value="RVT_2"/>
</dbReference>
<proteinExistence type="predicted"/>
<reference evidence="4 5" key="1">
    <citation type="submission" date="2015-04" db="EMBL/GenBank/DDBJ databases">
        <title>Lasius niger genome sequencing.</title>
        <authorList>
            <person name="Konorov E.A."/>
            <person name="Nikitin M.A."/>
            <person name="Kirill M.V."/>
            <person name="Chang P."/>
        </authorList>
    </citation>
    <scope>NUCLEOTIDE SEQUENCE [LARGE SCALE GENOMIC DNA]</scope>
    <source>
        <tissue evidence="4">Whole</tissue>
    </source>
</reference>
<dbReference type="InterPro" id="IPR036397">
    <property type="entry name" value="RNaseH_sf"/>
</dbReference>
<dbReference type="EMBL" id="LBMM01008954">
    <property type="protein sequence ID" value="KMQ88510.1"/>
    <property type="molecule type" value="Genomic_DNA"/>
</dbReference>
<keyword evidence="5" id="KW-1185">Reference proteome</keyword>
<dbReference type="PANTHER" id="PTHR42648">
    <property type="entry name" value="TRANSPOSASE, PUTATIVE-RELATED"/>
    <property type="match status" value="1"/>
</dbReference>
<dbReference type="GO" id="GO:0003676">
    <property type="term" value="F:nucleic acid binding"/>
    <property type="evidence" value="ECO:0007669"/>
    <property type="project" value="InterPro"/>
</dbReference>
<dbReference type="InterPro" id="IPR039537">
    <property type="entry name" value="Retrotran_Ty1/copia-like"/>
</dbReference>
<dbReference type="SUPFAM" id="SSF53098">
    <property type="entry name" value="Ribonuclease H-like"/>
    <property type="match status" value="1"/>
</dbReference>
<evidence type="ECO:0000256" key="1">
    <source>
        <dbReference type="ARBA" id="ARBA00022723"/>
    </source>
</evidence>
<evidence type="ECO:0000313" key="4">
    <source>
        <dbReference type="EMBL" id="KMQ88510.1"/>
    </source>
</evidence>
<dbReference type="OrthoDB" id="413361at2759"/>
<comment type="caution">
    <text evidence="4">The sequence shown here is derived from an EMBL/GenBank/DDBJ whole genome shotgun (WGS) entry which is preliminary data.</text>
</comment>
<dbReference type="AlphaFoldDB" id="A0A0J7N739"/>
<dbReference type="PaxDb" id="67767-A0A0J7N739"/>
<evidence type="ECO:0000259" key="3">
    <source>
        <dbReference type="Pfam" id="PF07727"/>
    </source>
</evidence>
<name>A0A0J7N739_LASNI</name>
<dbReference type="Proteomes" id="UP000036403">
    <property type="component" value="Unassembled WGS sequence"/>
</dbReference>